<evidence type="ECO:0000313" key="3">
    <source>
        <dbReference type="Proteomes" id="UP001642405"/>
    </source>
</evidence>
<reference evidence="2 3" key="1">
    <citation type="submission" date="2024-01" db="EMBL/GenBank/DDBJ databases">
        <authorList>
            <person name="Allen C."/>
            <person name="Tagirdzhanova G."/>
        </authorList>
    </citation>
    <scope>NUCLEOTIDE SEQUENCE [LARGE SCALE GENOMIC DNA]</scope>
</reference>
<gene>
    <name evidence="2" type="ORF">SCUCBS95973_008512</name>
</gene>
<keyword evidence="3" id="KW-1185">Reference proteome</keyword>
<organism evidence="2 3">
    <name type="scientific">Sporothrix curviconia</name>
    <dbReference type="NCBI Taxonomy" id="1260050"/>
    <lineage>
        <taxon>Eukaryota</taxon>
        <taxon>Fungi</taxon>
        <taxon>Dikarya</taxon>
        <taxon>Ascomycota</taxon>
        <taxon>Pezizomycotina</taxon>
        <taxon>Sordariomycetes</taxon>
        <taxon>Sordariomycetidae</taxon>
        <taxon>Ophiostomatales</taxon>
        <taxon>Ophiostomataceae</taxon>
        <taxon>Sporothrix</taxon>
    </lineage>
</organism>
<comment type="caution">
    <text evidence="2">The sequence shown here is derived from an EMBL/GenBank/DDBJ whole genome shotgun (WGS) entry which is preliminary data.</text>
</comment>
<dbReference type="Pfam" id="PF03992">
    <property type="entry name" value="ABM"/>
    <property type="match status" value="1"/>
</dbReference>
<proteinExistence type="predicted"/>
<evidence type="ECO:0000259" key="1">
    <source>
        <dbReference type="Pfam" id="PF03992"/>
    </source>
</evidence>
<dbReference type="Proteomes" id="UP001642405">
    <property type="component" value="Unassembled WGS sequence"/>
</dbReference>
<dbReference type="SUPFAM" id="SSF54909">
    <property type="entry name" value="Dimeric alpha+beta barrel"/>
    <property type="match status" value="1"/>
</dbReference>
<name>A0ABP0CQ18_9PEZI</name>
<dbReference type="InterPro" id="IPR007138">
    <property type="entry name" value="ABM_dom"/>
</dbReference>
<dbReference type="Gene3D" id="3.30.70.100">
    <property type="match status" value="1"/>
</dbReference>
<protein>
    <recommendedName>
        <fullName evidence="1">ABM domain-containing protein</fullName>
    </recommendedName>
</protein>
<sequence length="97" mass="11037">MIDCEINLEEVLLKQAEHVRKNEPGTLRFQVQRGAECGSTETRFVVWEVCKDEASHKTHFESETLRNLMKTFQEEGLADGPNNVFRTNAKGGVTREA</sequence>
<dbReference type="InterPro" id="IPR011008">
    <property type="entry name" value="Dimeric_a/b-barrel"/>
</dbReference>
<feature type="domain" description="ABM" evidence="1">
    <location>
        <begin position="8"/>
        <end position="69"/>
    </location>
</feature>
<dbReference type="EMBL" id="CAWUHB010000071">
    <property type="protein sequence ID" value="CAK7233196.1"/>
    <property type="molecule type" value="Genomic_DNA"/>
</dbReference>
<accession>A0ABP0CQ18</accession>
<evidence type="ECO:0000313" key="2">
    <source>
        <dbReference type="EMBL" id="CAK7233196.1"/>
    </source>
</evidence>